<evidence type="ECO:0000256" key="1">
    <source>
        <dbReference type="ARBA" id="ARBA00004123"/>
    </source>
</evidence>
<dbReference type="Gene3D" id="3.40.50.300">
    <property type="entry name" value="P-loop containing nucleotide triphosphate hydrolases"/>
    <property type="match status" value="1"/>
</dbReference>
<keyword evidence="5" id="KW-0238">DNA-binding</keyword>
<evidence type="ECO:0000256" key="2">
    <source>
        <dbReference type="ARBA" id="ARBA00022705"/>
    </source>
</evidence>
<feature type="compositionally biased region" description="Polar residues" evidence="9">
    <location>
        <begin position="136"/>
        <end position="152"/>
    </location>
</feature>
<dbReference type="EMBL" id="RBNJ01010007">
    <property type="protein sequence ID" value="RUS26640.1"/>
    <property type="molecule type" value="Genomic_DNA"/>
</dbReference>
<dbReference type="InterPro" id="IPR047854">
    <property type="entry name" value="RFC_lid"/>
</dbReference>
<evidence type="ECO:0000259" key="10">
    <source>
        <dbReference type="SMART" id="SM00382"/>
    </source>
</evidence>
<dbReference type="GO" id="GO:0003677">
    <property type="term" value="F:DNA binding"/>
    <property type="evidence" value="ECO:0007669"/>
    <property type="project" value="UniProtKB-KW"/>
</dbReference>
<dbReference type="InterPro" id="IPR027417">
    <property type="entry name" value="P-loop_NTPase"/>
</dbReference>
<evidence type="ECO:0000256" key="6">
    <source>
        <dbReference type="ARBA" id="ARBA00023242"/>
    </source>
</evidence>
<feature type="region of interest" description="Disordered" evidence="9">
    <location>
        <begin position="240"/>
        <end position="263"/>
    </location>
</feature>
<dbReference type="CDD" id="cd18140">
    <property type="entry name" value="HLD_clamp_RFC"/>
    <property type="match status" value="1"/>
</dbReference>
<keyword evidence="12" id="KW-1185">Reference proteome</keyword>
<protein>
    <recommendedName>
        <fullName evidence="10">AAA+ ATPase domain-containing protein</fullName>
    </recommendedName>
</protein>
<keyword evidence="3" id="KW-0547">Nucleotide-binding</keyword>
<evidence type="ECO:0000256" key="5">
    <source>
        <dbReference type="ARBA" id="ARBA00023125"/>
    </source>
</evidence>
<evidence type="ECO:0000256" key="3">
    <source>
        <dbReference type="ARBA" id="ARBA00022741"/>
    </source>
</evidence>
<evidence type="ECO:0000256" key="9">
    <source>
        <dbReference type="SAM" id="MobiDB-lite"/>
    </source>
</evidence>
<reference evidence="11 12" key="1">
    <citation type="journal article" date="2018" name="New Phytol.">
        <title>Phylogenomics of Endogonaceae and evolution of mycorrhizas within Mucoromycota.</title>
        <authorList>
            <person name="Chang Y."/>
            <person name="Desiro A."/>
            <person name="Na H."/>
            <person name="Sandor L."/>
            <person name="Lipzen A."/>
            <person name="Clum A."/>
            <person name="Barry K."/>
            <person name="Grigoriev I.V."/>
            <person name="Martin F.M."/>
            <person name="Stajich J.E."/>
            <person name="Smith M.E."/>
            <person name="Bonito G."/>
            <person name="Spatafora J.W."/>
        </authorList>
    </citation>
    <scope>NUCLEOTIDE SEQUENCE [LARGE SCALE GENOMIC DNA]</scope>
    <source>
        <strain evidence="11 12">AD002</strain>
    </source>
</reference>
<dbReference type="Gene3D" id="1.10.8.60">
    <property type="match status" value="1"/>
</dbReference>
<dbReference type="PANTHER" id="PTHR46765">
    <property type="entry name" value="P-LOOP CONTAINING NUCLEOSIDE TRIPHOSPHATE HYDROLASES SUPERFAMILY PROTEIN"/>
    <property type="match status" value="1"/>
</dbReference>
<dbReference type="GO" id="GO:0016887">
    <property type="term" value="F:ATP hydrolysis activity"/>
    <property type="evidence" value="ECO:0007669"/>
    <property type="project" value="InterPro"/>
</dbReference>
<accession>A0A433QA19</accession>
<dbReference type="SMART" id="SM00382">
    <property type="entry name" value="AAA"/>
    <property type="match status" value="1"/>
</dbReference>
<feature type="compositionally biased region" description="Basic and acidic residues" evidence="9">
    <location>
        <begin position="1036"/>
        <end position="1053"/>
    </location>
</feature>
<dbReference type="Proteomes" id="UP000274822">
    <property type="component" value="Unassembled WGS sequence"/>
</dbReference>
<keyword evidence="2" id="KW-0235">DNA replication</keyword>
<dbReference type="AlphaFoldDB" id="A0A433QA19"/>
<evidence type="ECO:0000313" key="11">
    <source>
        <dbReference type="EMBL" id="RUS26640.1"/>
    </source>
</evidence>
<evidence type="ECO:0000256" key="4">
    <source>
        <dbReference type="ARBA" id="ARBA00022840"/>
    </source>
</evidence>
<keyword evidence="6" id="KW-0539">Nucleus</keyword>
<dbReference type="InterPro" id="IPR003593">
    <property type="entry name" value="AAA+_ATPase"/>
</dbReference>
<dbReference type="GO" id="GO:0006260">
    <property type="term" value="P:DNA replication"/>
    <property type="evidence" value="ECO:0007669"/>
    <property type="project" value="UniProtKB-KW"/>
</dbReference>
<dbReference type="CDD" id="cd00009">
    <property type="entry name" value="AAA"/>
    <property type="match status" value="1"/>
</dbReference>
<dbReference type="GO" id="GO:0005524">
    <property type="term" value="F:ATP binding"/>
    <property type="evidence" value="ECO:0007669"/>
    <property type="project" value="UniProtKB-KW"/>
</dbReference>
<keyword evidence="7" id="KW-0131">Cell cycle</keyword>
<evidence type="ECO:0000256" key="7">
    <source>
        <dbReference type="ARBA" id="ARBA00023306"/>
    </source>
</evidence>
<proteinExistence type="inferred from homology"/>
<dbReference type="PANTHER" id="PTHR46765:SF1">
    <property type="entry name" value="P-LOOP CONTAINING NUCLEOSIDE TRIPHOSPHATE HYDROLASES SUPERFAMILY PROTEIN"/>
    <property type="match status" value="1"/>
</dbReference>
<comment type="similarity">
    <text evidence="8">Belongs to the activator 1 small subunits family. CTF18 subfamily.</text>
</comment>
<comment type="caution">
    <text evidence="11">The sequence shown here is derived from an EMBL/GenBank/DDBJ whole genome shotgun (WGS) entry which is preliminary data.</text>
</comment>
<name>A0A433QA19_9FUNG</name>
<feature type="domain" description="AAA+ ATPase" evidence="10">
    <location>
        <begin position="521"/>
        <end position="681"/>
    </location>
</feature>
<comment type="subcellular location">
    <subcellularLocation>
        <location evidence="1">Nucleus</location>
    </subcellularLocation>
</comment>
<dbReference type="GO" id="GO:0005634">
    <property type="term" value="C:nucleus"/>
    <property type="evidence" value="ECO:0007669"/>
    <property type="project" value="UniProtKB-SubCell"/>
</dbReference>
<dbReference type="InterPro" id="IPR053016">
    <property type="entry name" value="CTF18-RFC_complex"/>
</dbReference>
<keyword evidence="4" id="KW-0067">ATP-binding</keyword>
<feature type="region of interest" description="Disordered" evidence="9">
    <location>
        <begin position="123"/>
        <end position="152"/>
    </location>
</feature>
<dbReference type="InterPro" id="IPR003959">
    <property type="entry name" value="ATPase_AAA_core"/>
</dbReference>
<sequence length="1106" mass="124980">MEEWEALYGEELDLLENSNPIDTLSSPNLVVKTTRNPFSPTKANHSHRFVDKENEPTFGQARKRRLIVDEDDEEALFLRQNDRASDIDAFFKTYTRPEQSVTRTADLKRARHSIASTSLSEVPQSCTVSDDDEPLFTSSPPTGNTLSTFSTKLNPVPTSDDADDIFTSSPLVASAKRRSKLRADALRLSTITMFSNQEDGDTACLPPSPSRVPTPALNLITLPKPRSPTSKHIEANDQEYLDGFNTPPRNTAKPSRIRKDESQSASINYDVDFAQSLSEAYNQDANMRLSTSSSVLIPGGREPQVSYTRQPTTGSFMCAVTSDGKSLYFPRRIQANNLPKNSIALKMRCSDNTSLLETPIWKLMEELDQERLDKAEQLSRTFARHDSDNVMMLDGVDSDLDVSRSTKTKGRVSGHQPSLWVEKYRPRQFLDLLGDQRVSPDIFNLTKRHQLTEFTHAHVMSILEPTTPNGAEAKQRRHEMGQAMGLLRFWEASNGKPQRTGQHKSFDEEYTRANDPYKRPDKKILLLTGPPGFGKTTLAHVIAKQAGYHVLEINASDDRTGEVVKSKVKAAIEMQALVNDPSAPDAERGRVLQKPTLLIIDEIDGVSSGGGSESFVKLLVNLVSVEAKQQPELGTATGSRKNKTAKNPLLRPIICICNDQYAPVLRPLRGVAQVVHFKKIPSITIAKRLEEICESENMTTDTRTLGHLCDLAEGDVRSCLNTLQFMRSRSSFLTVEMLDEAPVGRKDMGKSLFSIWEEIFQGSNSRKKQRMVALKSFFDEHGNRSARKAERTELYVSQLAQIIHTNGDFDKLVQGCFENYPKMKFHDVACDKLVQLGDWLHFYDQINHRANSMHEHGLYSYMPYPLVNFHRFFAGAAHQPHPIEYPNLDTENFMKEKTNEALIITLLSNMNPRGRRSFDNRSMSSELISLLLRIISPDLRPVNRQLIKPAERTILTRQVDIMIAFGLTYKQEKTDDGQFVYHLDPPIETLVQLSSVPLKGVLPSRYALRQLIAQEIDHEIMRRHEEFARGSGIPAKQEEHRLPSRSADSEKPPMDFFGRPIPTTSNTHNEHNKSGTAQKQEPKIWYKFHEGFSNAVRKPLSIRELW</sequence>
<feature type="region of interest" description="Disordered" evidence="9">
    <location>
        <begin position="1031"/>
        <end position="1055"/>
    </location>
</feature>
<gene>
    <name evidence="11" type="ORF">BC938DRAFT_470495</name>
</gene>
<evidence type="ECO:0000256" key="8">
    <source>
        <dbReference type="ARBA" id="ARBA00043975"/>
    </source>
</evidence>
<evidence type="ECO:0000313" key="12">
    <source>
        <dbReference type="Proteomes" id="UP000274822"/>
    </source>
</evidence>
<dbReference type="SUPFAM" id="SSF52540">
    <property type="entry name" value="P-loop containing nucleoside triphosphate hydrolases"/>
    <property type="match status" value="1"/>
</dbReference>
<dbReference type="Pfam" id="PF00004">
    <property type="entry name" value="AAA"/>
    <property type="match status" value="1"/>
</dbReference>
<organism evidence="11 12">
    <name type="scientific">Jimgerdemannia flammicorona</name>
    <dbReference type="NCBI Taxonomy" id="994334"/>
    <lineage>
        <taxon>Eukaryota</taxon>
        <taxon>Fungi</taxon>
        <taxon>Fungi incertae sedis</taxon>
        <taxon>Mucoromycota</taxon>
        <taxon>Mucoromycotina</taxon>
        <taxon>Endogonomycetes</taxon>
        <taxon>Endogonales</taxon>
        <taxon>Endogonaceae</taxon>
        <taxon>Jimgerdemannia</taxon>
    </lineage>
</organism>